<dbReference type="InterPro" id="IPR005197">
    <property type="entry name" value="Glyco_hydro_71"/>
</dbReference>
<dbReference type="GO" id="GO:0051118">
    <property type="term" value="F:glucan endo-1,3-alpha-glucosidase activity"/>
    <property type="evidence" value="ECO:0007669"/>
    <property type="project" value="InterPro"/>
</dbReference>
<dbReference type="HOGENOM" id="CLU_019141_1_0_1"/>
<dbReference type="CDD" id="cd11577">
    <property type="entry name" value="GH71"/>
    <property type="match status" value="1"/>
</dbReference>
<dbReference type="Gene3D" id="3.20.20.80">
    <property type="entry name" value="Glycosidases"/>
    <property type="match status" value="1"/>
</dbReference>
<dbReference type="EMBL" id="KN832880">
    <property type="protein sequence ID" value="KIM98291.1"/>
    <property type="molecule type" value="Genomic_DNA"/>
</dbReference>
<dbReference type="InParanoid" id="A0A0C3H791"/>
<dbReference type="Proteomes" id="UP000054321">
    <property type="component" value="Unassembled WGS sequence"/>
</dbReference>
<keyword evidence="3" id="KW-0378">Hydrolase</keyword>
<feature type="chain" id="PRO_5002165241" evidence="2">
    <location>
        <begin position="21"/>
        <end position="467"/>
    </location>
</feature>
<protein>
    <submittedName>
        <fullName evidence="3">Glycoside hydrolase family 71 protein</fullName>
    </submittedName>
</protein>
<dbReference type="AlphaFoldDB" id="A0A0C3H791"/>
<feature type="region of interest" description="Disordered" evidence="1">
    <location>
        <begin position="427"/>
        <end position="467"/>
    </location>
</feature>
<dbReference type="OrthoDB" id="1046782at2759"/>
<dbReference type="STRING" id="913774.A0A0C3H791"/>
<organism evidence="3 4">
    <name type="scientific">Oidiodendron maius (strain Zn)</name>
    <dbReference type="NCBI Taxonomy" id="913774"/>
    <lineage>
        <taxon>Eukaryota</taxon>
        <taxon>Fungi</taxon>
        <taxon>Dikarya</taxon>
        <taxon>Ascomycota</taxon>
        <taxon>Pezizomycotina</taxon>
        <taxon>Leotiomycetes</taxon>
        <taxon>Leotiomycetes incertae sedis</taxon>
        <taxon>Myxotrichaceae</taxon>
        <taxon>Oidiodendron</taxon>
    </lineage>
</organism>
<feature type="signal peptide" evidence="2">
    <location>
        <begin position="1"/>
        <end position="20"/>
    </location>
</feature>
<sequence>MRSLISLVVNFTLFIRAISAQKYVFAHVVVGDTTAHTQATWASDIALAKAAAIDAFMLDIAYGDSNVPIQVGNAFAAAEAASFKLAFSFDYLGVVSYLNQYVSSSAYLFYSSAAFVSTFEGTSNIGDWAQGGTIRSAVSSSIYFVPDYTSLGPSGISPYLNDIEGAFSWNIWPEGATNMTDAPDVQWVDALSPSGKTYMMGVSPWFFHSASGGTEWVWRGDDMWADRWEQTFQVNPQFVEIVTWNDYGESHYIGPLHDSSEIPTGSAIYDTNNPHDSWRDFLPYYIATYKGNSFNIAHDQMQYWYHTSPVAGGSTCGVVGNNPSYQTEVSPNTIVEDAVFFSALLTSAATVTVQIGNGPVNSYAGTAGHNHWSLAFGGQTGVPVFCVVRGGATVQCSSNAAPITATTTLSNGCTNYNAWVGSWQNDGSSTGSGSTSSSPTTATPTQTSGQVCIAGTGPGNYAEVGSR</sequence>
<evidence type="ECO:0000256" key="2">
    <source>
        <dbReference type="SAM" id="SignalP"/>
    </source>
</evidence>
<accession>A0A0C3H791</accession>
<reference evidence="4" key="2">
    <citation type="submission" date="2015-01" db="EMBL/GenBank/DDBJ databases">
        <title>Evolutionary Origins and Diversification of the Mycorrhizal Mutualists.</title>
        <authorList>
            <consortium name="DOE Joint Genome Institute"/>
            <consortium name="Mycorrhizal Genomics Consortium"/>
            <person name="Kohler A."/>
            <person name="Kuo A."/>
            <person name="Nagy L.G."/>
            <person name="Floudas D."/>
            <person name="Copeland A."/>
            <person name="Barry K.W."/>
            <person name="Cichocki N."/>
            <person name="Veneault-Fourrey C."/>
            <person name="LaButti K."/>
            <person name="Lindquist E.A."/>
            <person name="Lipzen A."/>
            <person name="Lundell T."/>
            <person name="Morin E."/>
            <person name="Murat C."/>
            <person name="Riley R."/>
            <person name="Ohm R."/>
            <person name="Sun H."/>
            <person name="Tunlid A."/>
            <person name="Henrissat B."/>
            <person name="Grigoriev I.V."/>
            <person name="Hibbett D.S."/>
            <person name="Martin F."/>
        </authorList>
    </citation>
    <scope>NUCLEOTIDE SEQUENCE [LARGE SCALE GENOMIC DNA]</scope>
    <source>
        <strain evidence="4">Zn</strain>
    </source>
</reference>
<keyword evidence="4" id="KW-1185">Reference proteome</keyword>
<name>A0A0C3H791_OIDMZ</name>
<gene>
    <name evidence="3" type="ORF">OIDMADRAFT_43351</name>
</gene>
<evidence type="ECO:0000313" key="4">
    <source>
        <dbReference type="Proteomes" id="UP000054321"/>
    </source>
</evidence>
<dbReference type="Pfam" id="PF03659">
    <property type="entry name" value="Glyco_hydro_71"/>
    <property type="match status" value="1"/>
</dbReference>
<evidence type="ECO:0000313" key="3">
    <source>
        <dbReference type="EMBL" id="KIM98291.1"/>
    </source>
</evidence>
<reference evidence="3 4" key="1">
    <citation type="submission" date="2014-04" db="EMBL/GenBank/DDBJ databases">
        <authorList>
            <consortium name="DOE Joint Genome Institute"/>
            <person name="Kuo A."/>
            <person name="Martino E."/>
            <person name="Perotto S."/>
            <person name="Kohler A."/>
            <person name="Nagy L.G."/>
            <person name="Floudas D."/>
            <person name="Copeland A."/>
            <person name="Barry K.W."/>
            <person name="Cichocki N."/>
            <person name="Veneault-Fourrey C."/>
            <person name="LaButti K."/>
            <person name="Lindquist E.A."/>
            <person name="Lipzen A."/>
            <person name="Lundell T."/>
            <person name="Morin E."/>
            <person name="Murat C."/>
            <person name="Sun H."/>
            <person name="Tunlid A."/>
            <person name="Henrissat B."/>
            <person name="Grigoriev I.V."/>
            <person name="Hibbett D.S."/>
            <person name="Martin F."/>
            <person name="Nordberg H.P."/>
            <person name="Cantor M.N."/>
            <person name="Hua S.X."/>
        </authorList>
    </citation>
    <scope>NUCLEOTIDE SEQUENCE [LARGE SCALE GENOMIC DNA]</scope>
    <source>
        <strain evidence="3 4">Zn</strain>
    </source>
</reference>
<proteinExistence type="predicted"/>
<keyword evidence="2" id="KW-0732">Signal</keyword>
<feature type="compositionally biased region" description="Low complexity" evidence="1">
    <location>
        <begin position="427"/>
        <end position="450"/>
    </location>
</feature>
<evidence type="ECO:0000256" key="1">
    <source>
        <dbReference type="SAM" id="MobiDB-lite"/>
    </source>
</evidence>